<proteinExistence type="predicted"/>
<protein>
    <submittedName>
        <fullName evidence="1">Uncharacterized protein</fullName>
    </submittedName>
</protein>
<evidence type="ECO:0000313" key="1">
    <source>
        <dbReference type="EMBL" id="OAQ67775.1"/>
    </source>
</evidence>
<gene>
    <name evidence="1" type="ORF">VFPPC_04125</name>
</gene>
<reference evidence="1 2" key="1">
    <citation type="journal article" date="2016" name="PLoS Pathog.">
        <title>Biosynthesis of antibiotic leucinostatins in bio-control fungus Purpureocillium lilacinum and their inhibition on phytophthora revealed by genome mining.</title>
        <authorList>
            <person name="Wang G."/>
            <person name="Liu Z."/>
            <person name="Lin R."/>
            <person name="Li E."/>
            <person name="Mao Z."/>
            <person name="Ling J."/>
            <person name="Yang Y."/>
            <person name="Yin W.B."/>
            <person name="Xie B."/>
        </authorList>
    </citation>
    <scope>NUCLEOTIDE SEQUENCE [LARGE SCALE GENOMIC DNA]</scope>
    <source>
        <strain evidence="1">170</strain>
    </source>
</reference>
<dbReference type="KEGG" id="pchm:VFPPC_04125"/>
<name>A0A179FQ75_METCM</name>
<comment type="caution">
    <text evidence="1">The sequence shown here is derived from an EMBL/GenBank/DDBJ whole genome shotgun (WGS) entry which is preliminary data.</text>
</comment>
<sequence>MSREEFPCYLSALVPELIENVLLHIDSVHALGNFILASRYVRRAFKTRKRHIIWRVLHNEIGPVLKDAAFLGLFPYADPGSSLDVRAKLDYWDEVHDKAALYRDMLATRVEDMTIPSSAELTQICHTLHDIDFLVKTYIATRLPPFNGKDPATAPPSGTERLRLFRAFYRHQIICNAWAPTRREASWHERDTCAIGNTSEHNGHRLGLYAAFETWELQQVDHANYFITQLCVALCLATDKANQSMSEATYSEIFSHADCLVQYMREQANITDNALRALLLPTRIRSRRASGQIISCDEYYRRYDLICLEYAVQTHRLEIFPDPERDHHNVQQQQQDEGRASINFAGDALNSPPYGWVDALDGHYVNFFGQALVELVSPPPLPGHEDVYFERHSFLELWRGAGFAL</sequence>
<organism evidence="1 2">
    <name type="scientific">Pochonia chlamydosporia 170</name>
    <dbReference type="NCBI Taxonomy" id="1380566"/>
    <lineage>
        <taxon>Eukaryota</taxon>
        <taxon>Fungi</taxon>
        <taxon>Dikarya</taxon>
        <taxon>Ascomycota</taxon>
        <taxon>Pezizomycotina</taxon>
        <taxon>Sordariomycetes</taxon>
        <taxon>Hypocreomycetidae</taxon>
        <taxon>Hypocreales</taxon>
        <taxon>Clavicipitaceae</taxon>
        <taxon>Pochonia</taxon>
    </lineage>
</organism>
<dbReference type="GeneID" id="28847520"/>
<dbReference type="AlphaFoldDB" id="A0A179FQ75"/>
<dbReference type="Proteomes" id="UP000078397">
    <property type="component" value="Unassembled WGS sequence"/>
</dbReference>
<keyword evidence="2" id="KW-1185">Reference proteome</keyword>
<accession>A0A179FQ75</accession>
<dbReference type="EMBL" id="LSBJ02000003">
    <property type="protein sequence ID" value="OAQ67775.1"/>
    <property type="molecule type" value="Genomic_DNA"/>
</dbReference>
<dbReference type="OrthoDB" id="5304511at2759"/>
<evidence type="ECO:0000313" key="2">
    <source>
        <dbReference type="Proteomes" id="UP000078397"/>
    </source>
</evidence>
<dbReference type="RefSeq" id="XP_018144625.1">
    <property type="nucleotide sequence ID" value="XM_018283526.1"/>
</dbReference>